<name>A0A8T0QPE6_PANVG</name>
<dbReference type="PANTHER" id="PTHR43220:SF6">
    <property type="entry name" value="OS04G0592600 PROTEIN"/>
    <property type="match status" value="1"/>
</dbReference>
<evidence type="ECO:0000313" key="8">
    <source>
        <dbReference type="EMBL" id="KAG2574364.1"/>
    </source>
</evidence>
<feature type="transmembrane region" description="Helical" evidence="6">
    <location>
        <begin position="538"/>
        <end position="567"/>
    </location>
</feature>
<dbReference type="InterPro" id="IPR045014">
    <property type="entry name" value="TM41A/B"/>
</dbReference>
<dbReference type="Proteomes" id="UP000823388">
    <property type="component" value="Chromosome 7K"/>
</dbReference>
<keyword evidence="2 6" id="KW-0812">Transmembrane</keyword>
<feature type="transmembrane region" description="Helical" evidence="6">
    <location>
        <begin position="573"/>
        <end position="591"/>
    </location>
</feature>
<feature type="compositionally biased region" description="Polar residues" evidence="5">
    <location>
        <begin position="9"/>
        <end position="18"/>
    </location>
</feature>
<reference evidence="8" key="1">
    <citation type="submission" date="2020-05" db="EMBL/GenBank/DDBJ databases">
        <title>WGS assembly of Panicum virgatum.</title>
        <authorList>
            <person name="Lovell J.T."/>
            <person name="Jenkins J."/>
            <person name="Shu S."/>
            <person name="Juenger T.E."/>
            <person name="Schmutz J."/>
        </authorList>
    </citation>
    <scope>NUCLEOTIDE SEQUENCE</scope>
    <source>
        <strain evidence="8">AP13</strain>
    </source>
</reference>
<feature type="region of interest" description="Disordered" evidence="5">
    <location>
        <begin position="1"/>
        <end position="41"/>
    </location>
</feature>
<protein>
    <recommendedName>
        <fullName evidence="7">VTT domain-containing protein</fullName>
    </recommendedName>
</protein>
<keyword evidence="3 6" id="KW-1133">Transmembrane helix</keyword>
<sequence>MVMLPPSTCDPTGSQTEGRSSDDSSSRRVPPPPPSLQSKSPAERIIAFKAWARGRCYRCLARDHQVNSCQDAFRCIRCRRPRHRERHCRLRSPSVAPCSRTPDVQPHNPQQARSWADVVAASPSGGHHDQLPASTNPHARCGMDANPCIKCGCRCHAGLPTSDLPSIFGPVMESLRSDLKEFLTSRLEEVLSPLKVEASTIKLWLARVANYLERVEPSSEDPHAADLVGLFGPCSPVHRSPTPSFFNSFAAACMSTRDSMPDEKSVSIENRATRVLLDANGLEVTTTGDVGHSPSKDFGIPIANEMVLEHTTTPTLQVQAPEFQSTTTDTTTLPFHEPAEGISNLAVGTMPLATIPLECEKHEVVPLDLPVEQMSIQGGTSIEDVVVVEDASDDEETTSDVGTAIEDPIVLLLDADDCTQPTVEIKVEVPVQVHNISMDTTSMTDVTAMKFEELACTRTEPPSIVTLLATSTARRRCKHYDKSSVRRSVRLAQRKALKDLGIIANDGKLNEDAIQDCADILKDGYLENYTSDYTLQVLVGYCAVYIFMQTFMIPGTIFMSLLAGALFGQLRGVALVVFAATAGASSCYFLSKMIGKPLVFSLWPDKLSFFQKQVAKRREKLLNYMLFLRVTPTLPNTFINLASPIVDVPYHTFLLGTLIGLIPAAYVTVRAGIALGELTSLSDLYDTQSIALLFLIGVVSVTPALLGKDEAQEKPSEMAVGAS</sequence>
<dbReference type="Pfam" id="PF09335">
    <property type="entry name" value="VTT_dom"/>
    <property type="match status" value="1"/>
</dbReference>
<gene>
    <name evidence="8" type="ORF">PVAP13_7KG326700</name>
</gene>
<accession>A0A8T0QPE6</accession>
<proteinExistence type="predicted"/>
<feature type="transmembrane region" description="Helical" evidence="6">
    <location>
        <begin position="690"/>
        <end position="706"/>
    </location>
</feature>
<evidence type="ECO:0000256" key="1">
    <source>
        <dbReference type="ARBA" id="ARBA00004141"/>
    </source>
</evidence>
<comment type="caution">
    <text evidence="8">The sequence shown here is derived from an EMBL/GenBank/DDBJ whole genome shotgun (WGS) entry which is preliminary data.</text>
</comment>
<dbReference type="InterPro" id="IPR032816">
    <property type="entry name" value="VTT_dom"/>
</dbReference>
<evidence type="ECO:0000259" key="7">
    <source>
        <dbReference type="Pfam" id="PF09335"/>
    </source>
</evidence>
<evidence type="ECO:0000256" key="6">
    <source>
        <dbReference type="SAM" id="Phobius"/>
    </source>
</evidence>
<feature type="transmembrane region" description="Helical" evidence="6">
    <location>
        <begin position="621"/>
        <end position="642"/>
    </location>
</feature>
<feature type="domain" description="VTT" evidence="7">
    <location>
        <begin position="553"/>
        <end position="672"/>
    </location>
</feature>
<feature type="transmembrane region" description="Helical" evidence="6">
    <location>
        <begin position="648"/>
        <end position="669"/>
    </location>
</feature>
<evidence type="ECO:0000256" key="5">
    <source>
        <dbReference type="SAM" id="MobiDB-lite"/>
    </source>
</evidence>
<organism evidence="8 9">
    <name type="scientific">Panicum virgatum</name>
    <name type="common">Blackwell switchgrass</name>
    <dbReference type="NCBI Taxonomy" id="38727"/>
    <lineage>
        <taxon>Eukaryota</taxon>
        <taxon>Viridiplantae</taxon>
        <taxon>Streptophyta</taxon>
        <taxon>Embryophyta</taxon>
        <taxon>Tracheophyta</taxon>
        <taxon>Spermatophyta</taxon>
        <taxon>Magnoliopsida</taxon>
        <taxon>Liliopsida</taxon>
        <taxon>Poales</taxon>
        <taxon>Poaceae</taxon>
        <taxon>PACMAD clade</taxon>
        <taxon>Panicoideae</taxon>
        <taxon>Panicodae</taxon>
        <taxon>Paniceae</taxon>
        <taxon>Panicinae</taxon>
        <taxon>Panicum</taxon>
        <taxon>Panicum sect. Hiantes</taxon>
    </lineage>
</organism>
<dbReference type="PANTHER" id="PTHR43220">
    <property type="match status" value="1"/>
</dbReference>
<evidence type="ECO:0000256" key="2">
    <source>
        <dbReference type="ARBA" id="ARBA00022692"/>
    </source>
</evidence>
<dbReference type="GO" id="GO:0000045">
    <property type="term" value="P:autophagosome assembly"/>
    <property type="evidence" value="ECO:0007669"/>
    <property type="project" value="TreeGrafter"/>
</dbReference>
<evidence type="ECO:0000256" key="4">
    <source>
        <dbReference type="ARBA" id="ARBA00023136"/>
    </source>
</evidence>
<dbReference type="AlphaFoldDB" id="A0A8T0QPE6"/>
<dbReference type="GO" id="GO:0016020">
    <property type="term" value="C:membrane"/>
    <property type="evidence" value="ECO:0007669"/>
    <property type="project" value="UniProtKB-SubCell"/>
</dbReference>
<dbReference type="EMBL" id="CM029049">
    <property type="protein sequence ID" value="KAG2574364.1"/>
    <property type="molecule type" value="Genomic_DNA"/>
</dbReference>
<keyword evidence="9" id="KW-1185">Reference proteome</keyword>
<evidence type="ECO:0000256" key="3">
    <source>
        <dbReference type="ARBA" id="ARBA00022989"/>
    </source>
</evidence>
<keyword evidence="4 6" id="KW-0472">Membrane</keyword>
<evidence type="ECO:0000313" key="9">
    <source>
        <dbReference type="Proteomes" id="UP000823388"/>
    </source>
</evidence>
<comment type="subcellular location">
    <subcellularLocation>
        <location evidence="1">Membrane</location>
        <topology evidence="1">Multi-pass membrane protein</topology>
    </subcellularLocation>
</comment>